<evidence type="ECO:0000256" key="1">
    <source>
        <dbReference type="ARBA" id="ARBA00006484"/>
    </source>
</evidence>
<protein>
    <submittedName>
        <fullName evidence="3">Uncharacterized protein</fullName>
    </submittedName>
</protein>
<dbReference type="EMBL" id="AWUE01020387">
    <property type="protein sequence ID" value="OMO68479.1"/>
    <property type="molecule type" value="Genomic_DNA"/>
</dbReference>
<keyword evidence="2" id="KW-0560">Oxidoreductase</keyword>
<dbReference type="OrthoDB" id="294295at2759"/>
<proteinExistence type="inferred from homology"/>
<dbReference type="PANTHER" id="PTHR43180">
    <property type="entry name" value="3-OXOACYL-(ACYL-CARRIER-PROTEIN) REDUCTASE (AFU_ORTHOLOGUE AFUA_6G11210)"/>
    <property type="match status" value="1"/>
</dbReference>
<dbReference type="Proteomes" id="UP000187203">
    <property type="component" value="Unassembled WGS sequence"/>
</dbReference>
<dbReference type="AlphaFoldDB" id="A0A1R3HDR8"/>
<sequence length="74" mass="7983">MNSNSLAASNTRSAFSSFRVIGSRTEANDVVNADNEDFKKVMNINVFGGFLGAKHAARVIIPAKNIAGCILFHR</sequence>
<comment type="similarity">
    <text evidence="1">Belongs to the short-chain dehydrogenases/reductases (SDR) family.</text>
</comment>
<reference evidence="4" key="1">
    <citation type="submission" date="2013-09" db="EMBL/GenBank/DDBJ databases">
        <title>Corchorus olitorius genome sequencing.</title>
        <authorList>
            <person name="Alam M."/>
            <person name="Haque M.S."/>
            <person name="Islam M.S."/>
            <person name="Emdad E.M."/>
            <person name="Islam M.M."/>
            <person name="Ahmed B."/>
            <person name="Halim A."/>
            <person name="Hossen Q.M.M."/>
            <person name="Hossain M.Z."/>
            <person name="Ahmed R."/>
            <person name="Khan M.M."/>
            <person name="Islam R."/>
            <person name="Rashid M.M."/>
            <person name="Khan S.A."/>
            <person name="Rahman M.S."/>
            <person name="Alam M."/>
            <person name="Yahiya A.S."/>
            <person name="Khan M.S."/>
            <person name="Azam M.S."/>
            <person name="Haque T."/>
            <person name="Lashkar M.Z.H."/>
            <person name="Akhand A.I."/>
            <person name="Morshed G."/>
            <person name="Roy S."/>
            <person name="Uddin K.S."/>
            <person name="Rabeya T."/>
            <person name="Hossain A.S."/>
            <person name="Chowdhury A."/>
            <person name="Snigdha A.R."/>
            <person name="Mortoza M.S."/>
            <person name="Matin S.A."/>
            <person name="Hoque S.M.E."/>
            <person name="Islam M.K."/>
            <person name="Roy D.K."/>
            <person name="Haider R."/>
            <person name="Moosa M.M."/>
            <person name="Elias S.M."/>
            <person name="Hasan A.M."/>
            <person name="Jahan S."/>
            <person name="Shafiuddin M."/>
            <person name="Mahmood N."/>
            <person name="Shommy N.S."/>
        </authorList>
    </citation>
    <scope>NUCLEOTIDE SEQUENCE [LARGE SCALE GENOMIC DNA]</scope>
    <source>
        <strain evidence="4">cv. O-4</strain>
    </source>
</reference>
<dbReference type="GO" id="GO:0016491">
    <property type="term" value="F:oxidoreductase activity"/>
    <property type="evidence" value="ECO:0007669"/>
    <property type="project" value="UniProtKB-KW"/>
</dbReference>
<comment type="caution">
    <text evidence="3">The sequence shown here is derived from an EMBL/GenBank/DDBJ whole genome shotgun (WGS) entry which is preliminary data.</text>
</comment>
<keyword evidence="4" id="KW-1185">Reference proteome</keyword>
<name>A0A1R3HDR8_9ROSI</name>
<gene>
    <name evidence="3" type="ORF">COLO4_29638</name>
</gene>
<dbReference type="PANTHER" id="PTHR43180:SF67">
    <property type="entry name" value="SECOISOLARICIRESINOL DEHYDROGENASE"/>
    <property type="match status" value="1"/>
</dbReference>
<evidence type="ECO:0000313" key="4">
    <source>
        <dbReference type="Proteomes" id="UP000187203"/>
    </source>
</evidence>
<organism evidence="3 4">
    <name type="scientific">Corchorus olitorius</name>
    <dbReference type="NCBI Taxonomy" id="93759"/>
    <lineage>
        <taxon>Eukaryota</taxon>
        <taxon>Viridiplantae</taxon>
        <taxon>Streptophyta</taxon>
        <taxon>Embryophyta</taxon>
        <taxon>Tracheophyta</taxon>
        <taxon>Spermatophyta</taxon>
        <taxon>Magnoliopsida</taxon>
        <taxon>eudicotyledons</taxon>
        <taxon>Gunneridae</taxon>
        <taxon>Pentapetalae</taxon>
        <taxon>rosids</taxon>
        <taxon>malvids</taxon>
        <taxon>Malvales</taxon>
        <taxon>Malvaceae</taxon>
        <taxon>Grewioideae</taxon>
        <taxon>Apeibeae</taxon>
        <taxon>Corchorus</taxon>
    </lineage>
</organism>
<evidence type="ECO:0000313" key="3">
    <source>
        <dbReference type="EMBL" id="OMO68479.1"/>
    </source>
</evidence>
<evidence type="ECO:0000256" key="2">
    <source>
        <dbReference type="ARBA" id="ARBA00023002"/>
    </source>
</evidence>
<accession>A0A1R3HDR8</accession>